<dbReference type="Proteomes" id="UP001454036">
    <property type="component" value="Unassembled WGS sequence"/>
</dbReference>
<evidence type="ECO:0000313" key="1">
    <source>
        <dbReference type="EMBL" id="GAA0144147.1"/>
    </source>
</evidence>
<comment type="caution">
    <text evidence="1">The sequence shown here is derived from an EMBL/GenBank/DDBJ whole genome shotgun (WGS) entry which is preliminary data.</text>
</comment>
<accession>A0AAV3P2A2</accession>
<name>A0AAV3P2A2_LITER</name>
<dbReference type="EMBL" id="BAABME010031060">
    <property type="protein sequence ID" value="GAA0144147.1"/>
    <property type="molecule type" value="Genomic_DNA"/>
</dbReference>
<proteinExistence type="predicted"/>
<dbReference type="AlphaFoldDB" id="A0AAV3P2A2"/>
<reference evidence="1 2" key="1">
    <citation type="submission" date="2024-01" db="EMBL/GenBank/DDBJ databases">
        <title>The complete chloroplast genome sequence of Lithospermum erythrorhizon: insights into the phylogenetic relationship among Boraginaceae species and the maternal lineages of purple gromwells.</title>
        <authorList>
            <person name="Okada T."/>
            <person name="Watanabe K."/>
        </authorList>
    </citation>
    <scope>NUCLEOTIDE SEQUENCE [LARGE SCALE GENOMIC DNA]</scope>
</reference>
<dbReference type="PANTHER" id="PTHR36046">
    <property type="entry name" value="PROTEIN, PUTATIVE-RELATED"/>
    <property type="match status" value="1"/>
</dbReference>
<evidence type="ECO:0000313" key="2">
    <source>
        <dbReference type="Proteomes" id="UP001454036"/>
    </source>
</evidence>
<organism evidence="1 2">
    <name type="scientific">Lithospermum erythrorhizon</name>
    <name type="common">Purple gromwell</name>
    <name type="synonym">Lithospermum officinale var. erythrorhizon</name>
    <dbReference type="NCBI Taxonomy" id="34254"/>
    <lineage>
        <taxon>Eukaryota</taxon>
        <taxon>Viridiplantae</taxon>
        <taxon>Streptophyta</taxon>
        <taxon>Embryophyta</taxon>
        <taxon>Tracheophyta</taxon>
        <taxon>Spermatophyta</taxon>
        <taxon>Magnoliopsida</taxon>
        <taxon>eudicotyledons</taxon>
        <taxon>Gunneridae</taxon>
        <taxon>Pentapetalae</taxon>
        <taxon>asterids</taxon>
        <taxon>lamiids</taxon>
        <taxon>Boraginales</taxon>
        <taxon>Boraginaceae</taxon>
        <taxon>Boraginoideae</taxon>
        <taxon>Lithospermeae</taxon>
        <taxon>Lithospermum</taxon>
    </lineage>
</organism>
<gene>
    <name evidence="1" type="ORF">LIER_42790</name>
</gene>
<protein>
    <submittedName>
        <fullName evidence="1">Uncharacterized protein</fullName>
    </submittedName>
</protein>
<keyword evidence="2" id="KW-1185">Reference proteome</keyword>
<dbReference type="PANTHER" id="PTHR36046:SF1">
    <property type="entry name" value="DUF6737 DOMAIN-CONTAINING PROTEIN"/>
    <property type="match status" value="1"/>
</dbReference>
<sequence>MMIVSSQSQCFSFLLHPLQFSPVNSQQSQLLNHASRHTKRGLKFDNICRGREVIISRSGSRKEKEMGFLDENGFVEDMDGYLNYLALEYDSVSAVDYLIDGGADSRPQLASFAFSCDQHASFGPDLCMVVHFPVFLPQENHIIHTFRSCLQQYADMIAERRKKITDGLEDTYGSRKGQSS</sequence>
<dbReference type="GO" id="GO:0009507">
    <property type="term" value="C:chloroplast"/>
    <property type="evidence" value="ECO:0007669"/>
    <property type="project" value="TreeGrafter"/>
</dbReference>